<comment type="caution">
    <text evidence="1">The sequence shown here is derived from an EMBL/GenBank/DDBJ whole genome shotgun (WGS) entry which is preliminary data.</text>
</comment>
<organism evidence="1 2">
    <name type="scientific">Diphasiastrum complanatum</name>
    <name type="common">Issler's clubmoss</name>
    <name type="synonym">Lycopodium complanatum</name>
    <dbReference type="NCBI Taxonomy" id="34168"/>
    <lineage>
        <taxon>Eukaryota</taxon>
        <taxon>Viridiplantae</taxon>
        <taxon>Streptophyta</taxon>
        <taxon>Embryophyta</taxon>
        <taxon>Tracheophyta</taxon>
        <taxon>Lycopodiopsida</taxon>
        <taxon>Lycopodiales</taxon>
        <taxon>Lycopodiaceae</taxon>
        <taxon>Lycopodioideae</taxon>
        <taxon>Diphasiastrum</taxon>
    </lineage>
</organism>
<evidence type="ECO:0000313" key="2">
    <source>
        <dbReference type="Proteomes" id="UP001162992"/>
    </source>
</evidence>
<proteinExistence type="predicted"/>
<name>A0ACC2E4C7_DIPCM</name>
<sequence length="134" mass="15315">MISCKLKMDSEALLADRCIADRNCLQMVNLMVNHHRFSVEFREMLGDGEHIFCSTSIWLLELYICYLISEESIIGAYPRRFHLLLNVDLLLSSLGYVYRNGSTISASAFEAMLDSLVYSQVMILDLSNNISTMF</sequence>
<reference evidence="2" key="1">
    <citation type="journal article" date="2024" name="Proc. Natl. Acad. Sci. U.S.A.">
        <title>Extraordinary preservation of gene collinearity over three hundred million years revealed in homosporous lycophytes.</title>
        <authorList>
            <person name="Li C."/>
            <person name="Wickell D."/>
            <person name="Kuo L.Y."/>
            <person name="Chen X."/>
            <person name="Nie B."/>
            <person name="Liao X."/>
            <person name="Peng D."/>
            <person name="Ji J."/>
            <person name="Jenkins J."/>
            <person name="Williams M."/>
            <person name="Shu S."/>
            <person name="Plott C."/>
            <person name="Barry K."/>
            <person name="Rajasekar S."/>
            <person name="Grimwood J."/>
            <person name="Han X."/>
            <person name="Sun S."/>
            <person name="Hou Z."/>
            <person name="He W."/>
            <person name="Dai G."/>
            <person name="Sun C."/>
            <person name="Schmutz J."/>
            <person name="Leebens-Mack J.H."/>
            <person name="Li F.W."/>
            <person name="Wang L."/>
        </authorList>
    </citation>
    <scope>NUCLEOTIDE SEQUENCE [LARGE SCALE GENOMIC DNA]</scope>
    <source>
        <strain evidence="2">cv. PW_Plant_1</strain>
    </source>
</reference>
<gene>
    <name evidence="1" type="ORF">O6H91_03G024900</name>
</gene>
<evidence type="ECO:0000313" key="1">
    <source>
        <dbReference type="EMBL" id="KAJ7561348.1"/>
    </source>
</evidence>
<keyword evidence="2" id="KW-1185">Reference proteome</keyword>
<dbReference type="Proteomes" id="UP001162992">
    <property type="component" value="Chromosome 3"/>
</dbReference>
<accession>A0ACC2E4C7</accession>
<protein>
    <submittedName>
        <fullName evidence="1">Uncharacterized protein</fullName>
    </submittedName>
</protein>
<dbReference type="EMBL" id="CM055094">
    <property type="protein sequence ID" value="KAJ7561348.1"/>
    <property type="molecule type" value="Genomic_DNA"/>
</dbReference>